<dbReference type="InterPro" id="IPR004045">
    <property type="entry name" value="Glutathione_S-Trfase_N"/>
</dbReference>
<gene>
    <name evidence="2" type="ORF">GCM10009416_42930</name>
</gene>
<feature type="domain" description="GST N-terminal" evidence="1">
    <location>
        <begin position="1"/>
        <end position="79"/>
    </location>
</feature>
<dbReference type="InterPro" id="IPR036249">
    <property type="entry name" value="Thioredoxin-like_sf"/>
</dbReference>
<accession>A0ABN1FY93</accession>
<dbReference type="Proteomes" id="UP001501588">
    <property type="component" value="Unassembled WGS sequence"/>
</dbReference>
<evidence type="ECO:0000313" key="3">
    <source>
        <dbReference type="Proteomes" id="UP001501588"/>
    </source>
</evidence>
<keyword evidence="3" id="KW-1185">Reference proteome</keyword>
<organism evidence="2 3">
    <name type="scientific">Craurococcus roseus</name>
    <dbReference type="NCBI Taxonomy" id="77585"/>
    <lineage>
        <taxon>Bacteria</taxon>
        <taxon>Pseudomonadati</taxon>
        <taxon>Pseudomonadota</taxon>
        <taxon>Alphaproteobacteria</taxon>
        <taxon>Acetobacterales</taxon>
        <taxon>Acetobacteraceae</taxon>
        <taxon>Craurococcus</taxon>
    </lineage>
</organism>
<protein>
    <submittedName>
        <fullName evidence="2">Glutathione S-transferase family protein</fullName>
    </submittedName>
</protein>
<dbReference type="PANTHER" id="PTHR43968:SF6">
    <property type="entry name" value="GLUTATHIONE S-TRANSFERASE OMEGA"/>
    <property type="match status" value="1"/>
</dbReference>
<dbReference type="Gene3D" id="3.40.30.10">
    <property type="entry name" value="Glutaredoxin"/>
    <property type="match status" value="1"/>
</dbReference>
<dbReference type="PANTHER" id="PTHR43968">
    <property type="match status" value="1"/>
</dbReference>
<dbReference type="SUPFAM" id="SSF52833">
    <property type="entry name" value="Thioredoxin-like"/>
    <property type="match status" value="1"/>
</dbReference>
<evidence type="ECO:0000313" key="2">
    <source>
        <dbReference type="EMBL" id="GAA0600325.1"/>
    </source>
</evidence>
<evidence type="ECO:0000259" key="1">
    <source>
        <dbReference type="PROSITE" id="PS50404"/>
    </source>
</evidence>
<name>A0ABN1FY93_9PROT</name>
<dbReference type="Gene3D" id="1.20.1050.10">
    <property type="match status" value="1"/>
</dbReference>
<dbReference type="EMBL" id="BAAAFZ010000072">
    <property type="protein sequence ID" value="GAA0600325.1"/>
    <property type="molecule type" value="Genomic_DNA"/>
</dbReference>
<proteinExistence type="predicted"/>
<dbReference type="PROSITE" id="PS50404">
    <property type="entry name" value="GST_NTER"/>
    <property type="match status" value="1"/>
</dbReference>
<dbReference type="InterPro" id="IPR050983">
    <property type="entry name" value="GST_Omega/HSP26"/>
</dbReference>
<dbReference type="RefSeq" id="WP_343897465.1">
    <property type="nucleotide sequence ID" value="NZ_BAAAFZ010000072.1"/>
</dbReference>
<reference evidence="2 3" key="1">
    <citation type="journal article" date="2019" name="Int. J. Syst. Evol. Microbiol.">
        <title>The Global Catalogue of Microorganisms (GCM) 10K type strain sequencing project: providing services to taxonomists for standard genome sequencing and annotation.</title>
        <authorList>
            <consortium name="The Broad Institute Genomics Platform"/>
            <consortium name="The Broad Institute Genome Sequencing Center for Infectious Disease"/>
            <person name="Wu L."/>
            <person name="Ma J."/>
        </authorList>
    </citation>
    <scope>NUCLEOTIDE SEQUENCE [LARGE SCALE GENOMIC DNA]</scope>
    <source>
        <strain evidence="2 3">JCM 9933</strain>
    </source>
</reference>
<dbReference type="Pfam" id="PF13409">
    <property type="entry name" value="GST_N_2"/>
    <property type="match status" value="1"/>
</dbReference>
<comment type="caution">
    <text evidence="2">The sequence shown here is derived from an EMBL/GenBank/DDBJ whole genome shotgun (WGS) entry which is preliminary data.</text>
</comment>
<sequence length="198" mass="21670">MRILSNTTSPYARIARIALAEKGFDLSGTRMVNPWADDPALVELNPAARVPTLETDEGLPITESLLILLWLEKKVPEPSLLDGPLDRIVSQAGRAMGVIDAMVHIIIGVMQLDPNWAETRVGLRRRRSIVNGLRGLEADAPVYEGGVPDIAVLTTVVALDYLRLRFKDAPWVEPTPALDALRAKVADRPAYASTVPYV</sequence>